<dbReference type="AlphaFoldDB" id="A0A382P8Y4"/>
<sequence length="189" mass="22869">MNERAKTILDFWFIQTSQKEKFGHNKTFDKKIRDNFLEDYEKAINNEFDYWQDNAAECLALIILLDQFSRNLFRNNSKAFTMDYKARQLANHAIDKGYCEKLTNDQLIFIFLPFMHSEELTDQIYCGKLIDAYLKNHTSYKEAKKFSQLHYDIINEFGRFPYRNKVLRRKNTIKEKEYLKSTHHDFFNI</sequence>
<organism evidence="1">
    <name type="scientific">marine metagenome</name>
    <dbReference type="NCBI Taxonomy" id="408172"/>
    <lineage>
        <taxon>unclassified sequences</taxon>
        <taxon>metagenomes</taxon>
        <taxon>ecological metagenomes</taxon>
    </lineage>
</organism>
<gene>
    <name evidence="1" type="ORF">METZ01_LOCUS322728</name>
</gene>
<dbReference type="EMBL" id="UINC01105721">
    <property type="protein sequence ID" value="SVC69874.1"/>
    <property type="molecule type" value="Genomic_DNA"/>
</dbReference>
<accession>A0A382P8Y4</accession>
<dbReference type="Gene3D" id="1.20.58.320">
    <property type="entry name" value="TPR-like"/>
    <property type="match status" value="1"/>
</dbReference>
<dbReference type="InterPro" id="IPR010323">
    <property type="entry name" value="DUF924"/>
</dbReference>
<evidence type="ECO:0008006" key="2">
    <source>
        <dbReference type="Google" id="ProtNLM"/>
    </source>
</evidence>
<name>A0A382P8Y4_9ZZZZ</name>
<protein>
    <recommendedName>
        <fullName evidence="2">DUF924 domain-containing protein</fullName>
    </recommendedName>
</protein>
<dbReference type="SUPFAM" id="SSF48452">
    <property type="entry name" value="TPR-like"/>
    <property type="match status" value="1"/>
</dbReference>
<proteinExistence type="predicted"/>
<evidence type="ECO:0000313" key="1">
    <source>
        <dbReference type="EMBL" id="SVC69874.1"/>
    </source>
</evidence>
<dbReference type="InterPro" id="IPR011990">
    <property type="entry name" value="TPR-like_helical_dom_sf"/>
</dbReference>
<dbReference type="Gene3D" id="1.25.40.10">
    <property type="entry name" value="Tetratricopeptide repeat domain"/>
    <property type="match status" value="1"/>
</dbReference>
<dbReference type="Pfam" id="PF06041">
    <property type="entry name" value="DUF924"/>
    <property type="match status" value="1"/>
</dbReference>
<reference evidence="1" key="1">
    <citation type="submission" date="2018-05" db="EMBL/GenBank/DDBJ databases">
        <authorList>
            <person name="Lanie J.A."/>
            <person name="Ng W.-L."/>
            <person name="Kazmierczak K.M."/>
            <person name="Andrzejewski T.M."/>
            <person name="Davidsen T.M."/>
            <person name="Wayne K.J."/>
            <person name="Tettelin H."/>
            <person name="Glass J.I."/>
            <person name="Rusch D."/>
            <person name="Podicherti R."/>
            <person name="Tsui H.-C.T."/>
            <person name="Winkler M.E."/>
        </authorList>
    </citation>
    <scope>NUCLEOTIDE SEQUENCE</scope>
</reference>